<reference evidence="2 3" key="1">
    <citation type="submission" date="2020-08" db="EMBL/GenBank/DDBJ databases">
        <title>Genomic Encyclopedia of Type Strains, Phase IV (KMG-IV): sequencing the most valuable type-strain genomes for metagenomic binning, comparative biology and taxonomic classification.</title>
        <authorList>
            <person name="Goeker M."/>
        </authorList>
    </citation>
    <scope>NUCLEOTIDE SEQUENCE [LARGE SCALE GENOMIC DNA]</scope>
    <source>
        <strain evidence="2 3">DSM 11590</strain>
    </source>
</reference>
<accession>A0A7W9ZK47</accession>
<dbReference type="EMBL" id="JACIIX010000013">
    <property type="protein sequence ID" value="MBB6211674.1"/>
    <property type="molecule type" value="Genomic_DNA"/>
</dbReference>
<dbReference type="Pfam" id="PF05168">
    <property type="entry name" value="HEPN"/>
    <property type="match status" value="1"/>
</dbReference>
<organism evidence="2 3">
    <name type="scientific">Novispirillum itersonii</name>
    <name type="common">Aquaspirillum itersonii</name>
    <dbReference type="NCBI Taxonomy" id="189"/>
    <lineage>
        <taxon>Bacteria</taxon>
        <taxon>Pseudomonadati</taxon>
        <taxon>Pseudomonadota</taxon>
        <taxon>Alphaproteobacteria</taxon>
        <taxon>Rhodospirillales</taxon>
        <taxon>Novispirillaceae</taxon>
        <taxon>Novispirillum</taxon>
    </lineage>
</organism>
<keyword evidence="3" id="KW-1185">Reference proteome</keyword>
<feature type="domain" description="HEPN" evidence="1">
    <location>
        <begin position="9"/>
        <end position="107"/>
    </location>
</feature>
<dbReference type="InterPro" id="IPR007842">
    <property type="entry name" value="HEPN_dom"/>
</dbReference>
<sequence>MKAAVASYLALAKEDLTVAKTLMTDHPRHAAFNIEQAAEKLLKAVLTVEGIRFPTSHHQLGALAALLPADHLWRADLMGFDGFTSYATALRYPRPGGGMPMDPDDAEIRAGWQEVSSLVDEIEDWCREGPE</sequence>
<proteinExistence type="predicted"/>
<dbReference type="SUPFAM" id="SSF81593">
    <property type="entry name" value="Nucleotidyltransferase substrate binding subunit/domain"/>
    <property type="match status" value="1"/>
</dbReference>
<evidence type="ECO:0000313" key="3">
    <source>
        <dbReference type="Proteomes" id="UP000544872"/>
    </source>
</evidence>
<dbReference type="RefSeq" id="WP_184264664.1">
    <property type="nucleotide sequence ID" value="NZ_JACIIX010000013.1"/>
</dbReference>
<evidence type="ECO:0000259" key="1">
    <source>
        <dbReference type="Pfam" id="PF05168"/>
    </source>
</evidence>
<dbReference type="Gene3D" id="1.20.120.330">
    <property type="entry name" value="Nucleotidyltransferases domain 2"/>
    <property type="match status" value="1"/>
</dbReference>
<gene>
    <name evidence="2" type="ORF">FHS48_003117</name>
</gene>
<comment type="caution">
    <text evidence="2">The sequence shown here is derived from an EMBL/GenBank/DDBJ whole genome shotgun (WGS) entry which is preliminary data.</text>
</comment>
<evidence type="ECO:0000313" key="2">
    <source>
        <dbReference type="EMBL" id="MBB6211674.1"/>
    </source>
</evidence>
<dbReference type="AlphaFoldDB" id="A0A7W9ZK47"/>
<name>A0A7W9ZK47_NOVIT</name>
<dbReference type="Proteomes" id="UP000544872">
    <property type="component" value="Unassembled WGS sequence"/>
</dbReference>
<protein>
    <recommendedName>
        <fullName evidence="1">HEPN domain-containing protein</fullName>
    </recommendedName>
</protein>